<dbReference type="PROSITE" id="PS51257">
    <property type="entry name" value="PROKAR_LIPOPROTEIN"/>
    <property type="match status" value="1"/>
</dbReference>
<feature type="region of interest" description="Disordered" evidence="1">
    <location>
        <begin position="36"/>
        <end position="58"/>
    </location>
</feature>
<reference evidence="3 4" key="1">
    <citation type="submission" date="2021-01" db="EMBL/GenBank/DDBJ databases">
        <title>Genome public.</title>
        <authorList>
            <person name="Liu C."/>
            <person name="Sun Q."/>
        </authorList>
    </citation>
    <scope>NUCLEOTIDE SEQUENCE [LARGE SCALE GENOMIC DNA]</scope>
    <source>
        <strain evidence="3 4">YIM B02515</strain>
    </source>
</reference>
<sequence>MKKVASLVMTALLISTLSGCTNRNTALRNDYNRVMHPGTTQGTRTGYETTNQGRTQGTYRDGVYTGTGNPGSNGNQIATVTISGGKIIDVALRSVDTQGKELGNNTVPPGTTIGKITGNTASTTADTPGTRNAGTPGVTTGGMAGGMAGDITGTPRGNTNYAAGDYSYQGYGGNSGPMPGSMPNGISGRTNTGTTTGGTTTNFGNYDQMKREIASSVINNQTYDINLGRNNTDMGQNWKLAVRRALEQAK</sequence>
<keyword evidence="4" id="KW-1185">Reference proteome</keyword>
<feature type="region of interest" description="Disordered" evidence="1">
    <location>
        <begin position="100"/>
        <end position="137"/>
    </location>
</feature>
<feature type="chain" id="PRO_5047486302" description="Lipoprotein" evidence="2">
    <location>
        <begin position="21"/>
        <end position="250"/>
    </location>
</feature>
<dbReference type="RefSeq" id="WP_202748308.1">
    <property type="nucleotide sequence ID" value="NZ_JAESWC010000002.1"/>
</dbReference>
<protein>
    <recommendedName>
        <fullName evidence="5">Lipoprotein</fullName>
    </recommendedName>
</protein>
<dbReference type="Gene3D" id="3.90.1010.20">
    <property type="match status" value="1"/>
</dbReference>
<evidence type="ECO:0000313" key="4">
    <source>
        <dbReference type="Proteomes" id="UP000632377"/>
    </source>
</evidence>
<dbReference type="EMBL" id="JAESWC010000002">
    <property type="protein sequence ID" value="MBL4935716.1"/>
    <property type="molecule type" value="Genomic_DNA"/>
</dbReference>
<evidence type="ECO:0000313" key="3">
    <source>
        <dbReference type="EMBL" id="MBL4935716.1"/>
    </source>
</evidence>
<dbReference type="Proteomes" id="UP000632377">
    <property type="component" value="Unassembled WGS sequence"/>
</dbReference>
<comment type="caution">
    <text evidence="3">The sequence shown here is derived from an EMBL/GenBank/DDBJ whole genome shotgun (WGS) entry which is preliminary data.</text>
</comment>
<organism evidence="3 4">
    <name type="scientific">Clostridium rhizosphaerae</name>
    <dbReference type="NCBI Taxonomy" id="2803861"/>
    <lineage>
        <taxon>Bacteria</taxon>
        <taxon>Bacillati</taxon>
        <taxon>Bacillota</taxon>
        <taxon>Clostridia</taxon>
        <taxon>Eubacteriales</taxon>
        <taxon>Clostridiaceae</taxon>
        <taxon>Clostridium</taxon>
    </lineage>
</organism>
<gene>
    <name evidence="3" type="ORF">JK636_08090</name>
</gene>
<keyword evidence="2" id="KW-0732">Signal</keyword>
<evidence type="ECO:0000256" key="1">
    <source>
        <dbReference type="SAM" id="MobiDB-lite"/>
    </source>
</evidence>
<feature type="compositionally biased region" description="Polar residues" evidence="1">
    <location>
        <begin position="117"/>
        <end position="132"/>
    </location>
</feature>
<proteinExistence type="predicted"/>
<evidence type="ECO:0008006" key="5">
    <source>
        <dbReference type="Google" id="ProtNLM"/>
    </source>
</evidence>
<name>A0ABS1T8P3_9CLOT</name>
<accession>A0ABS1T8P3</accession>
<feature type="compositionally biased region" description="Low complexity" evidence="1">
    <location>
        <begin position="38"/>
        <end position="50"/>
    </location>
</feature>
<evidence type="ECO:0000256" key="2">
    <source>
        <dbReference type="SAM" id="SignalP"/>
    </source>
</evidence>
<feature type="signal peptide" evidence="2">
    <location>
        <begin position="1"/>
        <end position="20"/>
    </location>
</feature>